<name>A0ABV3T5D3_9ACTN</name>
<protein>
    <submittedName>
        <fullName evidence="6">Ubiquitin-like domain-containing protein</fullName>
    </submittedName>
</protein>
<dbReference type="SMART" id="SM01208">
    <property type="entry name" value="G5"/>
    <property type="match status" value="1"/>
</dbReference>
<comment type="similarity">
    <text evidence="1">Belongs to the transglycosylase family. Rpf subfamily.</text>
</comment>
<evidence type="ECO:0000256" key="2">
    <source>
        <dbReference type="ARBA" id="ARBA00022729"/>
    </source>
</evidence>
<keyword evidence="3" id="KW-0378">Hydrolase</keyword>
<dbReference type="Proteomes" id="UP001556631">
    <property type="component" value="Unassembled WGS sequence"/>
</dbReference>
<keyword evidence="4" id="KW-1133">Transmembrane helix</keyword>
<feature type="domain" description="G5" evidence="5">
    <location>
        <begin position="221"/>
        <end position="302"/>
    </location>
</feature>
<dbReference type="InterPro" id="IPR007137">
    <property type="entry name" value="DUF348"/>
</dbReference>
<sequence length="388" mass="41017">MASSNTSVFGRAVKKISTFSTSRRSRPVLIGLVAVAAVAAGGATWGYQTLSTNVSLSVDGHKRQVTSMSSTVGDVLDHAGIKLGAHDVVVPSLDTKVEDGSAVSVQYGRKLKLDVDGKDQTYWVTATDVNGALSEIGRAFGGNADLSTSRSAPIGREGLALEVITPKKVTVQLAGHRAQKRSITALTVLDALQKLGVHPKGRDTVTPKPGALLRDGQRIVFTDYDVKTKRVPREAIAAPTIERDDSSLFDGETKVVSDGSDGARDVTYRITYRNGQEIAKSVVSARTITKAQPRIVKVGTKARPVTTNYASGNSAWDRIAECESGGNWAANTGNGYYGGLQFNLSTWHAYGGSGRPDQNSRAAQIAVAERVRAAEGGYGAWPVCGARA</sequence>
<dbReference type="Gene3D" id="2.20.230.10">
    <property type="entry name" value="Resuscitation-promoting factor rpfb"/>
    <property type="match status" value="1"/>
</dbReference>
<evidence type="ECO:0000256" key="4">
    <source>
        <dbReference type="SAM" id="Phobius"/>
    </source>
</evidence>
<dbReference type="InterPro" id="IPR023346">
    <property type="entry name" value="Lysozyme-like_dom_sf"/>
</dbReference>
<keyword evidence="4" id="KW-0812">Transmembrane</keyword>
<dbReference type="CDD" id="cd13925">
    <property type="entry name" value="RPF"/>
    <property type="match status" value="1"/>
</dbReference>
<proteinExistence type="inferred from homology"/>
<evidence type="ECO:0000259" key="5">
    <source>
        <dbReference type="PROSITE" id="PS51109"/>
    </source>
</evidence>
<keyword evidence="4" id="KW-0472">Membrane</keyword>
<evidence type="ECO:0000313" key="7">
    <source>
        <dbReference type="Proteomes" id="UP001556631"/>
    </source>
</evidence>
<feature type="transmembrane region" description="Helical" evidence="4">
    <location>
        <begin position="28"/>
        <end position="47"/>
    </location>
</feature>
<dbReference type="InterPro" id="IPR010618">
    <property type="entry name" value="RPF"/>
</dbReference>
<dbReference type="Gene3D" id="1.10.530.10">
    <property type="match status" value="1"/>
</dbReference>
<keyword evidence="2" id="KW-0732">Signal</keyword>
<keyword evidence="7" id="KW-1185">Reference proteome</keyword>
<dbReference type="SUPFAM" id="SSF53955">
    <property type="entry name" value="Lysozyme-like"/>
    <property type="match status" value="1"/>
</dbReference>
<evidence type="ECO:0000256" key="3">
    <source>
        <dbReference type="ARBA" id="ARBA00022801"/>
    </source>
</evidence>
<accession>A0ABV3T5D3</accession>
<dbReference type="Pfam" id="PF07501">
    <property type="entry name" value="G5"/>
    <property type="match status" value="1"/>
</dbReference>
<gene>
    <name evidence="6" type="ORF">AB3X52_17725</name>
</gene>
<organism evidence="6 7">
    <name type="scientific">Nocardioides eburneus</name>
    <dbReference type="NCBI Taxonomy" id="3231482"/>
    <lineage>
        <taxon>Bacteria</taxon>
        <taxon>Bacillati</taxon>
        <taxon>Actinomycetota</taxon>
        <taxon>Actinomycetes</taxon>
        <taxon>Propionibacteriales</taxon>
        <taxon>Nocardioidaceae</taxon>
        <taxon>Nocardioides</taxon>
    </lineage>
</organism>
<dbReference type="RefSeq" id="WP_367995426.1">
    <property type="nucleotide sequence ID" value="NZ_JBFPJR010000044.1"/>
</dbReference>
<dbReference type="Pfam" id="PF06737">
    <property type="entry name" value="Transglycosylas"/>
    <property type="match status" value="1"/>
</dbReference>
<dbReference type="InterPro" id="IPR011098">
    <property type="entry name" value="G5_dom"/>
</dbReference>
<comment type="caution">
    <text evidence="6">The sequence shown here is derived from an EMBL/GenBank/DDBJ whole genome shotgun (WGS) entry which is preliminary data.</text>
</comment>
<evidence type="ECO:0000256" key="1">
    <source>
        <dbReference type="ARBA" id="ARBA00010830"/>
    </source>
</evidence>
<dbReference type="EMBL" id="JBFPJR010000044">
    <property type="protein sequence ID" value="MEX0429460.1"/>
    <property type="molecule type" value="Genomic_DNA"/>
</dbReference>
<reference evidence="6 7" key="1">
    <citation type="submission" date="2024-07" db="EMBL/GenBank/DDBJ databases">
        <authorList>
            <person name="Lee S."/>
            <person name="Kang M."/>
        </authorList>
    </citation>
    <scope>NUCLEOTIDE SEQUENCE [LARGE SCALE GENOMIC DNA]</scope>
    <source>
        <strain evidence="6 7">DS6</strain>
    </source>
</reference>
<dbReference type="Pfam" id="PF03990">
    <property type="entry name" value="DUF348"/>
    <property type="match status" value="3"/>
</dbReference>
<dbReference type="PROSITE" id="PS51109">
    <property type="entry name" value="G5"/>
    <property type="match status" value="1"/>
</dbReference>
<evidence type="ECO:0000313" key="6">
    <source>
        <dbReference type="EMBL" id="MEX0429460.1"/>
    </source>
</evidence>